<dbReference type="GO" id="GO:0005739">
    <property type="term" value="C:mitochondrion"/>
    <property type="evidence" value="ECO:0007669"/>
    <property type="project" value="GOC"/>
</dbReference>
<keyword evidence="3" id="KW-1015">Disulfide bond</keyword>
<dbReference type="OrthoDB" id="270009at2759"/>
<accession>A0A7R8W9J3</accession>
<dbReference type="InterPro" id="IPR003782">
    <property type="entry name" value="SCO1/SenC"/>
</dbReference>
<feature type="binding site" evidence="2">
    <location>
        <position position="153"/>
    </location>
    <ligand>
        <name>Cu cation</name>
        <dbReference type="ChEBI" id="CHEBI:23378"/>
    </ligand>
</feature>
<evidence type="ECO:0000256" key="3">
    <source>
        <dbReference type="PIRSR" id="PIRSR603782-2"/>
    </source>
</evidence>
<dbReference type="InterPro" id="IPR036249">
    <property type="entry name" value="Thioredoxin-like_sf"/>
</dbReference>
<evidence type="ECO:0000313" key="4">
    <source>
        <dbReference type="EMBL" id="CAD7224811.1"/>
    </source>
</evidence>
<keyword evidence="2" id="KW-0186">Copper</keyword>
<organism evidence="4">
    <name type="scientific">Cyprideis torosa</name>
    <dbReference type="NCBI Taxonomy" id="163714"/>
    <lineage>
        <taxon>Eukaryota</taxon>
        <taxon>Metazoa</taxon>
        <taxon>Ecdysozoa</taxon>
        <taxon>Arthropoda</taxon>
        <taxon>Crustacea</taxon>
        <taxon>Oligostraca</taxon>
        <taxon>Ostracoda</taxon>
        <taxon>Podocopa</taxon>
        <taxon>Podocopida</taxon>
        <taxon>Cytherocopina</taxon>
        <taxon>Cytheroidea</taxon>
        <taxon>Cytherideidae</taxon>
        <taxon>Cyprideis</taxon>
    </lineage>
</organism>
<proteinExistence type="inferred from homology"/>
<gene>
    <name evidence="4" type="ORF">CTOB1V02_LOCUS2764</name>
</gene>
<dbReference type="Gene3D" id="3.40.30.10">
    <property type="entry name" value="Glutaredoxin"/>
    <property type="match status" value="1"/>
</dbReference>
<dbReference type="PANTHER" id="PTHR12151:SF5">
    <property type="entry name" value="AT19154P"/>
    <property type="match status" value="1"/>
</dbReference>
<dbReference type="SUPFAM" id="SSF52833">
    <property type="entry name" value="Thioredoxin-like"/>
    <property type="match status" value="1"/>
</dbReference>
<keyword evidence="2" id="KW-0479">Metal-binding</keyword>
<dbReference type="CDD" id="cd02968">
    <property type="entry name" value="SCO"/>
    <property type="match status" value="1"/>
</dbReference>
<reference evidence="4" key="1">
    <citation type="submission" date="2020-11" db="EMBL/GenBank/DDBJ databases">
        <authorList>
            <person name="Tran Van P."/>
        </authorList>
    </citation>
    <scope>NUCLEOTIDE SEQUENCE</scope>
</reference>
<comment type="similarity">
    <text evidence="1">Belongs to the SCO1/2 family.</text>
</comment>
<evidence type="ECO:0000256" key="2">
    <source>
        <dbReference type="PIRSR" id="PIRSR603782-1"/>
    </source>
</evidence>
<protein>
    <submittedName>
        <fullName evidence="4">Uncharacterized protein</fullName>
    </submittedName>
</protein>
<dbReference type="PANTHER" id="PTHR12151">
    <property type="entry name" value="ELECTRON TRANSPORT PROTIN SCO1/SENC FAMILY MEMBER"/>
    <property type="match status" value="1"/>
</dbReference>
<sequence length="183" mass="20443">MLSPKNGVWRVLRSSCLLLQETPLSSISRVSPVISHHMDGFDCTIRCRAISSSAVLRVRKLENMEDVVEKTRWKGPITWKTLGIAAVVAALGTATVLHLRKEKQRALDRDRKRQLGKAAIGGSFELVDPQGKTVKSEDLKGKWLLIYFGFTHCPDICPDEMEKMAAVYDKLGKLNSVSVIRPK</sequence>
<dbReference type="Pfam" id="PF02630">
    <property type="entry name" value="SCO1-SenC"/>
    <property type="match status" value="1"/>
</dbReference>
<evidence type="ECO:0000256" key="1">
    <source>
        <dbReference type="ARBA" id="ARBA00010996"/>
    </source>
</evidence>
<dbReference type="GO" id="GO:0046872">
    <property type="term" value="F:metal ion binding"/>
    <property type="evidence" value="ECO:0007669"/>
    <property type="project" value="UniProtKB-KW"/>
</dbReference>
<name>A0A7R8W9J3_9CRUS</name>
<dbReference type="GO" id="GO:0033617">
    <property type="term" value="P:mitochondrial respiratory chain complex IV assembly"/>
    <property type="evidence" value="ECO:0007669"/>
    <property type="project" value="TreeGrafter"/>
</dbReference>
<feature type="disulfide bond" description="Redox-active" evidence="3">
    <location>
        <begin position="153"/>
        <end position="157"/>
    </location>
</feature>
<dbReference type="AlphaFoldDB" id="A0A7R8W9J3"/>
<dbReference type="EMBL" id="OB660444">
    <property type="protein sequence ID" value="CAD7224811.1"/>
    <property type="molecule type" value="Genomic_DNA"/>
</dbReference>
<feature type="binding site" evidence="2">
    <location>
        <position position="157"/>
    </location>
    <ligand>
        <name>Cu cation</name>
        <dbReference type="ChEBI" id="CHEBI:23378"/>
    </ligand>
</feature>